<keyword evidence="1" id="KW-1133">Transmembrane helix</keyword>
<evidence type="ECO:0000313" key="2">
    <source>
        <dbReference type="EMBL" id="KAB2622055.1"/>
    </source>
</evidence>
<reference evidence="3" key="2">
    <citation type="submission" date="2019-10" db="EMBL/GenBank/DDBJ databases">
        <title>A de novo genome assembly of a pear dwarfing rootstock.</title>
        <authorList>
            <person name="Wang F."/>
            <person name="Wang J."/>
            <person name="Li S."/>
            <person name="Zhang Y."/>
            <person name="Fang M."/>
            <person name="Ma L."/>
            <person name="Zhao Y."/>
            <person name="Jiang S."/>
        </authorList>
    </citation>
    <scope>NUCLEOTIDE SEQUENCE [LARGE SCALE GENOMIC DNA]</scope>
</reference>
<evidence type="ECO:0000256" key="1">
    <source>
        <dbReference type="SAM" id="Phobius"/>
    </source>
</evidence>
<proteinExistence type="predicted"/>
<evidence type="ECO:0000313" key="3">
    <source>
        <dbReference type="Proteomes" id="UP000327157"/>
    </source>
</evidence>
<keyword evidence="1" id="KW-0812">Transmembrane</keyword>
<name>A0A5N5H2C7_9ROSA</name>
<dbReference type="AlphaFoldDB" id="A0A5N5H2C7"/>
<organism evidence="2 3">
    <name type="scientific">Pyrus ussuriensis x Pyrus communis</name>
    <dbReference type="NCBI Taxonomy" id="2448454"/>
    <lineage>
        <taxon>Eukaryota</taxon>
        <taxon>Viridiplantae</taxon>
        <taxon>Streptophyta</taxon>
        <taxon>Embryophyta</taxon>
        <taxon>Tracheophyta</taxon>
        <taxon>Spermatophyta</taxon>
        <taxon>Magnoliopsida</taxon>
        <taxon>eudicotyledons</taxon>
        <taxon>Gunneridae</taxon>
        <taxon>Pentapetalae</taxon>
        <taxon>rosids</taxon>
        <taxon>fabids</taxon>
        <taxon>Rosales</taxon>
        <taxon>Rosaceae</taxon>
        <taxon>Amygdaloideae</taxon>
        <taxon>Maleae</taxon>
        <taxon>Pyrus</taxon>
    </lineage>
</organism>
<keyword evidence="1" id="KW-0472">Membrane</keyword>
<protein>
    <submittedName>
        <fullName evidence="2">Uncharacterized protein</fullName>
    </submittedName>
</protein>
<accession>A0A5N5H2C7</accession>
<reference evidence="2 3" key="3">
    <citation type="submission" date="2019-11" db="EMBL/GenBank/DDBJ databases">
        <title>A de novo genome assembly of a pear dwarfing rootstock.</title>
        <authorList>
            <person name="Wang F."/>
            <person name="Wang J."/>
            <person name="Li S."/>
            <person name="Zhang Y."/>
            <person name="Fang M."/>
            <person name="Ma L."/>
            <person name="Zhao Y."/>
            <person name="Jiang S."/>
        </authorList>
    </citation>
    <scope>NUCLEOTIDE SEQUENCE [LARGE SCALE GENOMIC DNA]</scope>
    <source>
        <strain evidence="2">S2</strain>
        <tissue evidence="2">Leaf</tissue>
    </source>
</reference>
<feature type="transmembrane region" description="Helical" evidence="1">
    <location>
        <begin position="44"/>
        <end position="61"/>
    </location>
</feature>
<dbReference type="EMBL" id="SMOL01000231">
    <property type="protein sequence ID" value="KAB2622055.1"/>
    <property type="molecule type" value="Genomic_DNA"/>
</dbReference>
<sequence>MFSVDFVCRVPALSPARVFPTLPHSPWCLPFSTVSLGDFSELHTGGWIILLGCQLSLAYAVHRRRLKRRRSAVVGE</sequence>
<gene>
    <name evidence="2" type="ORF">D8674_024237</name>
</gene>
<comment type="caution">
    <text evidence="2">The sequence shown here is derived from an EMBL/GenBank/DDBJ whole genome shotgun (WGS) entry which is preliminary data.</text>
</comment>
<reference evidence="2 3" key="1">
    <citation type="submission" date="2019-09" db="EMBL/GenBank/DDBJ databases">
        <authorList>
            <person name="Ou C."/>
        </authorList>
    </citation>
    <scope>NUCLEOTIDE SEQUENCE [LARGE SCALE GENOMIC DNA]</scope>
    <source>
        <strain evidence="2">S2</strain>
        <tissue evidence="2">Leaf</tissue>
    </source>
</reference>
<dbReference type="Proteomes" id="UP000327157">
    <property type="component" value="Chromosome 4"/>
</dbReference>
<keyword evidence="3" id="KW-1185">Reference proteome</keyword>